<gene>
    <name evidence="1" type="ORF">Goshw_020429</name>
</gene>
<protein>
    <submittedName>
        <fullName evidence="1">Uncharacterized protein</fullName>
    </submittedName>
</protein>
<organism evidence="1 2">
    <name type="scientific">Gossypium schwendimanii</name>
    <name type="common">Cotton</name>
    <dbReference type="NCBI Taxonomy" id="34291"/>
    <lineage>
        <taxon>Eukaryota</taxon>
        <taxon>Viridiplantae</taxon>
        <taxon>Streptophyta</taxon>
        <taxon>Embryophyta</taxon>
        <taxon>Tracheophyta</taxon>
        <taxon>Spermatophyta</taxon>
        <taxon>Magnoliopsida</taxon>
        <taxon>eudicotyledons</taxon>
        <taxon>Gunneridae</taxon>
        <taxon>Pentapetalae</taxon>
        <taxon>rosids</taxon>
        <taxon>malvids</taxon>
        <taxon>Malvales</taxon>
        <taxon>Malvaceae</taxon>
        <taxon>Malvoideae</taxon>
        <taxon>Gossypium</taxon>
    </lineage>
</organism>
<dbReference type="EMBL" id="JABFAF010209098">
    <property type="protein sequence ID" value="MBA0875799.1"/>
    <property type="molecule type" value="Genomic_DNA"/>
</dbReference>
<keyword evidence="2" id="KW-1185">Reference proteome</keyword>
<proteinExistence type="predicted"/>
<accession>A0A7J9MZL8</accession>
<evidence type="ECO:0000313" key="2">
    <source>
        <dbReference type="Proteomes" id="UP000593576"/>
    </source>
</evidence>
<dbReference type="Proteomes" id="UP000593576">
    <property type="component" value="Unassembled WGS sequence"/>
</dbReference>
<reference evidence="1 2" key="1">
    <citation type="journal article" date="2019" name="Genome Biol. Evol.">
        <title>Insights into the evolution of the New World diploid cottons (Gossypium, subgenus Houzingenia) based on genome sequencing.</title>
        <authorList>
            <person name="Grover C.E."/>
            <person name="Arick M.A. 2nd"/>
            <person name="Thrash A."/>
            <person name="Conover J.L."/>
            <person name="Sanders W.S."/>
            <person name="Peterson D.G."/>
            <person name="Frelichowski J.E."/>
            <person name="Scheffler J.A."/>
            <person name="Scheffler B.E."/>
            <person name="Wendel J.F."/>
        </authorList>
    </citation>
    <scope>NUCLEOTIDE SEQUENCE [LARGE SCALE GENOMIC DNA]</scope>
    <source>
        <strain evidence="1">1</strain>
        <tissue evidence="1">Leaf</tissue>
    </source>
</reference>
<evidence type="ECO:0000313" key="1">
    <source>
        <dbReference type="EMBL" id="MBA0875799.1"/>
    </source>
</evidence>
<name>A0A7J9MZL8_GOSSC</name>
<sequence>MDGIKLLVLSMLCCRVLS</sequence>
<comment type="caution">
    <text evidence="1">The sequence shown here is derived from an EMBL/GenBank/DDBJ whole genome shotgun (WGS) entry which is preliminary data.</text>
</comment>
<dbReference type="AlphaFoldDB" id="A0A7J9MZL8"/>